<evidence type="ECO:0000313" key="1">
    <source>
        <dbReference type="EMBL" id="KAK4681675.1"/>
    </source>
</evidence>
<gene>
    <name evidence="1" type="ORF">QC764_0011420</name>
</gene>
<sequence>MARLTSRQTALTETTGQSPPTIILSLTRRTTPRTISSMRTELSDASEKLKEVPKRSLFVCPRGR</sequence>
<dbReference type="Proteomes" id="UP001323617">
    <property type="component" value="Unassembled WGS sequence"/>
</dbReference>
<evidence type="ECO:0000313" key="2">
    <source>
        <dbReference type="Proteomes" id="UP001323617"/>
    </source>
</evidence>
<proteinExistence type="predicted"/>
<dbReference type="EMBL" id="JAFFHC010000001">
    <property type="protein sequence ID" value="KAK4681675.1"/>
    <property type="molecule type" value="Genomic_DNA"/>
</dbReference>
<comment type="caution">
    <text evidence="1">The sequence shown here is derived from an EMBL/GenBank/DDBJ whole genome shotgun (WGS) entry which is preliminary data.</text>
</comment>
<dbReference type="GeneID" id="87960355"/>
<keyword evidence="2" id="KW-1185">Reference proteome</keyword>
<name>A0ABR0INE9_9PEZI</name>
<dbReference type="RefSeq" id="XP_062805145.1">
    <property type="nucleotide sequence ID" value="XM_062939888.1"/>
</dbReference>
<protein>
    <submittedName>
        <fullName evidence="1">Uncharacterized protein</fullName>
    </submittedName>
</protein>
<organism evidence="1 2">
    <name type="scientific">Podospora pseudoanserina</name>
    <dbReference type="NCBI Taxonomy" id="2609844"/>
    <lineage>
        <taxon>Eukaryota</taxon>
        <taxon>Fungi</taxon>
        <taxon>Dikarya</taxon>
        <taxon>Ascomycota</taxon>
        <taxon>Pezizomycotina</taxon>
        <taxon>Sordariomycetes</taxon>
        <taxon>Sordariomycetidae</taxon>
        <taxon>Sordariales</taxon>
        <taxon>Podosporaceae</taxon>
        <taxon>Podospora</taxon>
    </lineage>
</organism>
<accession>A0ABR0INE9</accession>
<reference evidence="1 2" key="1">
    <citation type="journal article" date="2023" name="bioRxiv">
        <title>High-quality genome assemblies of four members of thePodospora anserinaspecies complex.</title>
        <authorList>
            <person name="Ament-Velasquez S.L."/>
            <person name="Vogan A.A."/>
            <person name="Wallerman O."/>
            <person name="Hartmann F."/>
            <person name="Gautier V."/>
            <person name="Silar P."/>
            <person name="Giraud T."/>
            <person name="Johannesson H."/>
        </authorList>
    </citation>
    <scope>NUCLEOTIDE SEQUENCE [LARGE SCALE GENOMIC DNA]</scope>
    <source>
        <strain evidence="1 2">CBS 124.78</strain>
    </source>
</reference>